<protein>
    <submittedName>
        <fullName evidence="1">Uncharacterized protein</fullName>
    </submittedName>
</protein>
<comment type="caution">
    <text evidence="1">The sequence shown here is derived from an EMBL/GenBank/DDBJ whole genome shotgun (WGS) entry which is preliminary data.</text>
</comment>
<gene>
    <name evidence="1" type="ORF">C7440_2366</name>
</gene>
<evidence type="ECO:0000313" key="2">
    <source>
        <dbReference type="Proteomes" id="UP000246145"/>
    </source>
</evidence>
<name>A0A2U1CKV9_9BURK</name>
<sequence>MSGGVSRNASLKLAIYYVYVIKMHGSPGIKVCRYSQW</sequence>
<dbReference type="EMBL" id="QEKO01000003">
    <property type="protein sequence ID" value="PVY61637.1"/>
    <property type="molecule type" value="Genomic_DNA"/>
</dbReference>
<evidence type="ECO:0000313" key="1">
    <source>
        <dbReference type="EMBL" id="PVY61637.1"/>
    </source>
</evidence>
<keyword evidence="2" id="KW-1185">Reference proteome</keyword>
<accession>A0A2U1CKV9</accession>
<dbReference type="Proteomes" id="UP000246145">
    <property type="component" value="Unassembled WGS sequence"/>
</dbReference>
<organism evidence="1 2">
    <name type="scientific">Pusillimonas noertemannii</name>
    <dbReference type="NCBI Taxonomy" id="305977"/>
    <lineage>
        <taxon>Bacteria</taxon>
        <taxon>Pseudomonadati</taxon>
        <taxon>Pseudomonadota</taxon>
        <taxon>Betaproteobacteria</taxon>
        <taxon>Burkholderiales</taxon>
        <taxon>Alcaligenaceae</taxon>
        <taxon>Pusillimonas</taxon>
    </lineage>
</organism>
<proteinExistence type="predicted"/>
<dbReference type="AlphaFoldDB" id="A0A2U1CKV9"/>
<reference evidence="1 2" key="1">
    <citation type="submission" date="2018-04" db="EMBL/GenBank/DDBJ databases">
        <title>Genomic Encyclopedia of Type Strains, Phase IV (KMG-IV): sequencing the most valuable type-strain genomes for metagenomic binning, comparative biology and taxonomic classification.</title>
        <authorList>
            <person name="Goeker M."/>
        </authorList>
    </citation>
    <scope>NUCLEOTIDE SEQUENCE [LARGE SCALE GENOMIC DNA]</scope>
    <source>
        <strain evidence="1 2">DSM 10065</strain>
    </source>
</reference>